<dbReference type="InterPro" id="IPR025582">
    <property type="entry name" value="YARHG_dom"/>
</dbReference>
<comment type="caution">
    <text evidence="4">The sequence shown here is derived from an EMBL/GenBank/DDBJ whole genome shotgun (WGS) entry which is preliminary data.</text>
</comment>
<name>A0ABU6NB59_9BACI</name>
<proteinExistence type="predicted"/>
<evidence type="ECO:0000256" key="2">
    <source>
        <dbReference type="SAM" id="Phobius"/>
    </source>
</evidence>
<protein>
    <submittedName>
        <fullName evidence="4">YARHG domain-containing protein</fullName>
    </submittedName>
</protein>
<evidence type="ECO:0000259" key="3">
    <source>
        <dbReference type="SMART" id="SM01324"/>
    </source>
</evidence>
<dbReference type="RefSeq" id="WP_327968469.1">
    <property type="nucleotide sequence ID" value="NZ_JARMQG010000173.1"/>
</dbReference>
<keyword evidence="2" id="KW-1133">Transmembrane helix</keyword>
<feature type="compositionally biased region" description="Polar residues" evidence="1">
    <location>
        <begin position="92"/>
        <end position="112"/>
    </location>
</feature>
<dbReference type="Proteomes" id="UP001330749">
    <property type="component" value="Unassembled WGS sequence"/>
</dbReference>
<feature type="transmembrane region" description="Helical" evidence="2">
    <location>
        <begin position="52"/>
        <end position="72"/>
    </location>
</feature>
<reference evidence="4 5" key="1">
    <citation type="submission" date="2023-03" db="EMBL/GenBank/DDBJ databases">
        <title>Bacillus Genome Sequencing.</title>
        <authorList>
            <person name="Dunlap C."/>
        </authorList>
    </citation>
    <scope>NUCLEOTIDE SEQUENCE [LARGE SCALE GENOMIC DNA]</scope>
    <source>
        <strain evidence="4 5">B-14544</strain>
    </source>
</reference>
<dbReference type="Gene3D" id="1.20.58.1690">
    <property type="match status" value="1"/>
</dbReference>
<keyword evidence="2" id="KW-0472">Membrane</keyword>
<dbReference type="EMBL" id="JARMQG010000173">
    <property type="protein sequence ID" value="MED3563424.1"/>
    <property type="molecule type" value="Genomic_DNA"/>
</dbReference>
<organism evidence="4 5">
    <name type="scientific">Bacillus xiapuensis</name>
    <dbReference type="NCBI Taxonomy" id="2014075"/>
    <lineage>
        <taxon>Bacteria</taxon>
        <taxon>Bacillati</taxon>
        <taxon>Bacillota</taxon>
        <taxon>Bacilli</taxon>
        <taxon>Bacillales</taxon>
        <taxon>Bacillaceae</taxon>
        <taxon>Bacillus</taxon>
    </lineage>
</organism>
<feature type="domain" description="YARHG" evidence="3">
    <location>
        <begin position="113"/>
        <end position="194"/>
    </location>
</feature>
<evidence type="ECO:0000313" key="4">
    <source>
        <dbReference type="EMBL" id="MED3563424.1"/>
    </source>
</evidence>
<dbReference type="Pfam" id="PF13308">
    <property type="entry name" value="YARHG"/>
    <property type="match status" value="1"/>
</dbReference>
<accession>A0ABU6NB59</accession>
<sequence>MNFCKNCGHKFNESSGICPNCGSRIGKDSKNISPTPTSRIEKKKSQSKNKKLVAVGSIIGVLAVVGVTPFMLKGFHKPVTKTNIAATKKIEPSNNESSQAHQSTEKNSTQISSDYILPDSDKKVLSLGDIDIIPKWRLRIARNEIYARHGYVFKSKDLEKYFSSKSWYHPNPSFDGSLSEIERKNIATISAREDSL</sequence>
<evidence type="ECO:0000313" key="5">
    <source>
        <dbReference type="Proteomes" id="UP001330749"/>
    </source>
</evidence>
<dbReference type="PANTHER" id="PTHR40038:SF1">
    <property type="entry name" value="MEMBRANE-ASSOCIATED PROTEIN TCAA"/>
    <property type="match status" value="1"/>
</dbReference>
<keyword evidence="5" id="KW-1185">Reference proteome</keyword>
<evidence type="ECO:0000256" key="1">
    <source>
        <dbReference type="SAM" id="MobiDB-lite"/>
    </source>
</evidence>
<dbReference type="SMART" id="SM01324">
    <property type="entry name" value="YARHG"/>
    <property type="match status" value="1"/>
</dbReference>
<feature type="region of interest" description="Disordered" evidence="1">
    <location>
        <begin position="89"/>
        <end position="112"/>
    </location>
</feature>
<dbReference type="PANTHER" id="PTHR40038">
    <property type="entry name" value="MEMBRANE-ASSOCIATED PROTEIN TCAA"/>
    <property type="match status" value="1"/>
</dbReference>
<gene>
    <name evidence="4" type="ORF">P4447_13360</name>
</gene>
<dbReference type="InterPro" id="IPR038434">
    <property type="entry name" value="YARHG_sf"/>
</dbReference>
<keyword evidence="2" id="KW-0812">Transmembrane</keyword>